<feature type="domain" description="Thioredoxin" evidence="4">
    <location>
        <begin position="40"/>
        <end position="169"/>
    </location>
</feature>
<dbReference type="SUPFAM" id="SSF52833">
    <property type="entry name" value="Thioredoxin-like"/>
    <property type="match status" value="1"/>
</dbReference>
<dbReference type="PRINTS" id="PR00421">
    <property type="entry name" value="THIOREDOXIN"/>
</dbReference>
<dbReference type="PANTHER" id="PTHR43601">
    <property type="entry name" value="THIOREDOXIN, MITOCHONDRIAL"/>
    <property type="match status" value="1"/>
</dbReference>
<evidence type="ECO:0000259" key="4">
    <source>
        <dbReference type="PROSITE" id="PS51352"/>
    </source>
</evidence>
<evidence type="ECO:0000256" key="1">
    <source>
        <dbReference type="ARBA" id="ARBA00008987"/>
    </source>
</evidence>
<keyword evidence="2" id="KW-1015">Disulfide bond</keyword>
<dbReference type="PROSITE" id="PS00194">
    <property type="entry name" value="THIOREDOXIN_1"/>
    <property type="match status" value="1"/>
</dbReference>
<protein>
    <submittedName>
        <fullName evidence="5">THIOM-like protein</fullName>
    </submittedName>
</protein>
<dbReference type="InterPro" id="IPR017937">
    <property type="entry name" value="Thioredoxin_CS"/>
</dbReference>
<dbReference type="Proteomes" id="UP001164746">
    <property type="component" value="Chromosome 2"/>
</dbReference>
<keyword evidence="6" id="KW-1185">Reference proteome</keyword>
<accession>A0ABY7DD18</accession>
<dbReference type="NCBIfam" id="TIGR01068">
    <property type="entry name" value="thioredoxin"/>
    <property type="match status" value="1"/>
</dbReference>
<feature type="region of interest" description="Disordered" evidence="3">
    <location>
        <begin position="33"/>
        <end position="53"/>
    </location>
</feature>
<dbReference type="Pfam" id="PF00085">
    <property type="entry name" value="Thioredoxin"/>
    <property type="match status" value="1"/>
</dbReference>
<dbReference type="PROSITE" id="PS51352">
    <property type="entry name" value="THIOREDOXIN_2"/>
    <property type="match status" value="1"/>
</dbReference>
<sequence>VTSRVLFRGLSTLRRQFPTRVVSTAAVKSRPLSSLLRQSTHQPHTLPNASSHTRTLCTKGEGMIINIQDEKDFEDRVINSDKPVVADFHATWCGPCKILGPRLEAIIGGKKGKVVLAKIDVDDNMEVASKYKISSIPTVIGFKNQKPFGQFIGLQDDDQIDTFIEKLMG</sequence>
<dbReference type="InterPro" id="IPR013766">
    <property type="entry name" value="Thioredoxin_domain"/>
</dbReference>
<name>A0ABY7DD18_MYAAR</name>
<organism evidence="5 6">
    <name type="scientific">Mya arenaria</name>
    <name type="common">Soft-shell clam</name>
    <dbReference type="NCBI Taxonomy" id="6604"/>
    <lineage>
        <taxon>Eukaryota</taxon>
        <taxon>Metazoa</taxon>
        <taxon>Spiralia</taxon>
        <taxon>Lophotrochozoa</taxon>
        <taxon>Mollusca</taxon>
        <taxon>Bivalvia</taxon>
        <taxon>Autobranchia</taxon>
        <taxon>Heteroconchia</taxon>
        <taxon>Euheterodonta</taxon>
        <taxon>Imparidentia</taxon>
        <taxon>Neoheterodontei</taxon>
        <taxon>Myida</taxon>
        <taxon>Myoidea</taxon>
        <taxon>Myidae</taxon>
        <taxon>Mya</taxon>
    </lineage>
</organism>
<gene>
    <name evidence="5" type="ORF">MAR_028237</name>
</gene>
<proteinExistence type="inferred from homology"/>
<dbReference type="InterPro" id="IPR005746">
    <property type="entry name" value="Thioredoxin"/>
</dbReference>
<dbReference type="CDD" id="cd02947">
    <property type="entry name" value="TRX_family"/>
    <property type="match status" value="1"/>
</dbReference>
<evidence type="ECO:0000313" key="5">
    <source>
        <dbReference type="EMBL" id="WAQ95547.1"/>
    </source>
</evidence>
<dbReference type="PANTHER" id="PTHR43601:SF3">
    <property type="entry name" value="THIOREDOXIN, MITOCHONDRIAL"/>
    <property type="match status" value="1"/>
</dbReference>
<dbReference type="Gene3D" id="3.40.30.10">
    <property type="entry name" value="Glutaredoxin"/>
    <property type="match status" value="1"/>
</dbReference>
<evidence type="ECO:0000313" key="6">
    <source>
        <dbReference type="Proteomes" id="UP001164746"/>
    </source>
</evidence>
<evidence type="ECO:0000256" key="2">
    <source>
        <dbReference type="ARBA" id="ARBA00023157"/>
    </source>
</evidence>
<reference evidence="5" key="1">
    <citation type="submission" date="2022-11" db="EMBL/GenBank/DDBJ databases">
        <title>Centuries of genome instability and evolution in soft-shell clam transmissible cancer (bioRxiv).</title>
        <authorList>
            <person name="Hart S.F.M."/>
            <person name="Yonemitsu M.A."/>
            <person name="Giersch R.M."/>
            <person name="Beal B.F."/>
            <person name="Arriagada G."/>
            <person name="Davis B.W."/>
            <person name="Ostrander E.A."/>
            <person name="Goff S.P."/>
            <person name="Metzger M.J."/>
        </authorList>
    </citation>
    <scope>NUCLEOTIDE SEQUENCE</scope>
    <source>
        <strain evidence="5">MELC-2E11</strain>
        <tissue evidence="5">Siphon/mantle</tissue>
    </source>
</reference>
<dbReference type="EMBL" id="CP111013">
    <property type="protein sequence ID" value="WAQ95547.1"/>
    <property type="molecule type" value="Genomic_DNA"/>
</dbReference>
<comment type="similarity">
    <text evidence="1">Belongs to the thioredoxin family.</text>
</comment>
<evidence type="ECO:0000256" key="3">
    <source>
        <dbReference type="SAM" id="MobiDB-lite"/>
    </source>
</evidence>
<dbReference type="InterPro" id="IPR036249">
    <property type="entry name" value="Thioredoxin-like_sf"/>
</dbReference>
<feature type="non-terminal residue" evidence="5">
    <location>
        <position position="169"/>
    </location>
</feature>